<keyword evidence="3" id="KW-0646">Protease inhibitor</keyword>
<dbReference type="InterPro" id="IPR020901">
    <property type="entry name" value="Prtase_inh_Kunz-CS"/>
</dbReference>
<dbReference type="Gene3D" id="4.10.410.10">
    <property type="entry name" value="Pancreatic trypsin inhibitor Kunitz domain"/>
    <property type="match status" value="1"/>
</dbReference>
<dbReference type="EMBL" id="BMAO01029074">
    <property type="protein sequence ID" value="GFR29221.1"/>
    <property type="molecule type" value="Genomic_DNA"/>
</dbReference>
<evidence type="ECO:0000313" key="10">
    <source>
        <dbReference type="Proteomes" id="UP000887116"/>
    </source>
</evidence>
<proteinExistence type="predicted"/>
<evidence type="ECO:0000256" key="2">
    <source>
        <dbReference type="ARBA" id="ARBA00022525"/>
    </source>
</evidence>
<dbReference type="PROSITE" id="PS50279">
    <property type="entry name" value="BPTI_KUNITZ_2"/>
    <property type="match status" value="1"/>
</dbReference>
<dbReference type="GO" id="GO:0050431">
    <property type="term" value="F:transforming growth factor beta binding"/>
    <property type="evidence" value="ECO:0007669"/>
    <property type="project" value="TreeGrafter"/>
</dbReference>
<evidence type="ECO:0000256" key="4">
    <source>
        <dbReference type="ARBA" id="ARBA00022729"/>
    </source>
</evidence>
<dbReference type="SUPFAM" id="SSF57362">
    <property type="entry name" value="BPTI-like"/>
    <property type="match status" value="1"/>
</dbReference>
<dbReference type="PANTHER" id="PTHR45938:SF11">
    <property type="entry name" value="WAP, KAZAL, IMMUNOGLOBULIN, KUNITZ AND NTR DOMAIN-CONTAINING PROTEIN 2-LIKE"/>
    <property type="match status" value="1"/>
</dbReference>
<organism evidence="9 10">
    <name type="scientific">Trichonephila clavata</name>
    <name type="common">Joro spider</name>
    <name type="synonym">Nephila clavata</name>
    <dbReference type="NCBI Taxonomy" id="2740835"/>
    <lineage>
        <taxon>Eukaryota</taxon>
        <taxon>Metazoa</taxon>
        <taxon>Ecdysozoa</taxon>
        <taxon>Arthropoda</taxon>
        <taxon>Chelicerata</taxon>
        <taxon>Arachnida</taxon>
        <taxon>Araneae</taxon>
        <taxon>Araneomorphae</taxon>
        <taxon>Entelegynae</taxon>
        <taxon>Araneoidea</taxon>
        <taxon>Nephilidae</taxon>
        <taxon>Trichonephila</taxon>
    </lineage>
</organism>
<dbReference type="PANTHER" id="PTHR45938">
    <property type="entry name" value="ACP24A4-RELATED"/>
    <property type="match status" value="1"/>
</dbReference>
<reference evidence="9" key="1">
    <citation type="submission" date="2020-07" db="EMBL/GenBank/DDBJ databases">
        <title>Multicomponent nature underlies the extraordinary mechanical properties of spider dragline silk.</title>
        <authorList>
            <person name="Kono N."/>
            <person name="Nakamura H."/>
            <person name="Mori M."/>
            <person name="Yoshida Y."/>
            <person name="Ohtoshi R."/>
            <person name="Malay A.D."/>
            <person name="Moran D.A.P."/>
            <person name="Tomita M."/>
            <person name="Numata K."/>
            <person name="Arakawa K."/>
        </authorList>
    </citation>
    <scope>NUCLEOTIDE SEQUENCE</scope>
</reference>
<evidence type="ECO:0000256" key="5">
    <source>
        <dbReference type="ARBA" id="ARBA00022900"/>
    </source>
</evidence>
<dbReference type="OrthoDB" id="6430840at2759"/>
<dbReference type="PRINTS" id="PR00759">
    <property type="entry name" value="BASICPTASE"/>
</dbReference>
<gene>
    <name evidence="9" type="ORF">TNCT_215421</name>
</gene>
<name>A0A8X6HS65_TRICU</name>
<evidence type="ECO:0000313" key="9">
    <source>
        <dbReference type="EMBL" id="GFR29221.1"/>
    </source>
</evidence>
<evidence type="ECO:0000259" key="8">
    <source>
        <dbReference type="PROSITE" id="PS50279"/>
    </source>
</evidence>
<feature type="chain" id="PRO_5036490331" description="BPTI/Kunitz inhibitor domain-containing protein" evidence="7">
    <location>
        <begin position="21"/>
        <end position="78"/>
    </location>
</feature>
<keyword evidence="4 7" id="KW-0732">Signal</keyword>
<dbReference type="GO" id="GO:0048019">
    <property type="term" value="F:receptor antagonist activity"/>
    <property type="evidence" value="ECO:0007669"/>
    <property type="project" value="TreeGrafter"/>
</dbReference>
<evidence type="ECO:0000256" key="7">
    <source>
        <dbReference type="SAM" id="SignalP"/>
    </source>
</evidence>
<dbReference type="GO" id="GO:0005615">
    <property type="term" value="C:extracellular space"/>
    <property type="evidence" value="ECO:0007669"/>
    <property type="project" value="TreeGrafter"/>
</dbReference>
<dbReference type="InterPro" id="IPR002223">
    <property type="entry name" value="Kunitz_BPTI"/>
</dbReference>
<keyword evidence="5" id="KW-0722">Serine protease inhibitor</keyword>
<evidence type="ECO:0000256" key="1">
    <source>
        <dbReference type="ARBA" id="ARBA00004613"/>
    </source>
</evidence>
<dbReference type="PROSITE" id="PS00280">
    <property type="entry name" value="BPTI_KUNITZ_1"/>
    <property type="match status" value="1"/>
</dbReference>
<protein>
    <recommendedName>
        <fullName evidence="8">BPTI/Kunitz inhibitor domain-containing protein</fullName>
    </recommendedName>
</protein>
<dbReference type="Proteomes" id="UP000887116">
    <property type="component" value="Unassembled WGS sequence"/>
</dbReference>
<keyword evidence="6" id="KW-1015">Disulfide bond</keyword>
<evidence type="ECO:0000256" key="6">
    <source>
        <dbReference type="ARBA" id="ARBA00023157"/>
    </source>
</evidence>
<sequence>MELKIVVIIMLFGCTAIVKAVKHAYCLIMPTQGPCKQYEMKYGYEAKFQKCRLFLYGGCQANPNTFSTLRECQEMCED</sequence>
<keyword evidence="10" id="KW-1185">Reference proteome</keyword>
<accession>A0A8X6HS65</accession>
<dbReference type="AlphaFoldDB" id="A0A8X6HS65"/>
<feature type="signal peptide" evidence="7">
    <location>
        <begin position="1"/>
        <end position="20"/>
    </location>
</feature>
<dbReference type="SMART" id="SM00131">
    <property type="entry name" value="KU"/>
    <property type="match status" value="1"/>
</dbReference>
<dbReference type="InterPro" id="IPR036880">
    <property type="entry name" value="Kunitz_BPTI_sf"/>
</dbReference>
<dbReference type="GO" id="GO:0004867">
    <property type="term" value="F:serine-type endopeptidase inhibitor activity"/>
    <property type="evidence" value="ECO:0007669"/>
    <property type="project" value="UniProtKB-KW"/>
</dbReference>
<comment type="caution">
    <text evidence="9">The sequence shown here is derived from an EMBL/GenBank/DDBJ whole genome shotgun (WGS) entry which is preliminary data.</text>
</comment>
<feature type="domain" description="BPTI/Kunitz inhibitor" evidence="8">
    <location>
        <begin position="26"/>
        <end position="76"/>
    </location>
</feature>
<comment type="subcellular location">
    <subcellularLocation>
        <location evidence="1">Secreted</location>
    </subcellularLocation>
</comment>
<dbReference type="FunFam" id="4.10.410.10:FF:000020">
    <property type="entry name" value="Collagen, type VI, alpha 3"/>
    <property type="match status" value="1"/>
</dbReference>
<keyword evidence="2" id="KW-0964">Secreted</keyword>
<evidence type="ECO:0000256" key="3">
    <source>
        <dbReference type="ARBA" id="ARBA00022690"/>
    </source>
</evidence>
<dbReference type="Pfam" id="PF00014">
    <property type="entry name" value="Kunitz_BPTI"/>
    <property type="match status" value="1"/>
</dbReference>